<feature type="region of interest" description="Disordered" evidence="12">
    <location>
        <begin position="170"/>
        <end position="196"/>
    </location>
</feature>
<evidence type="ECO:0000256" key="6">
    <source>
        <dbReference type="ARBA" id="ARBA00022741"/>
    </source>
</evidence>
<dbReference type="InterPro" id="IPR009398">
    <property type="entry name" value="Adcy_conserved_dom"/>
</dbReference>
<evidence type="ECO:0000256" key="9">
    <source>
        <dbReference type="ARBA" id="ARBA00022989"/>
    </source>
</evidence>
<dbReference type="GO" id="GO:0005524">
    <property type="term" value="F:ATP binding"/>
    <property type="evidence" value="ECO:0007669"/>
    <property type="project" value="UniProtKB-KW"/>
</dbReference>
<dbReference type="OMA" id="IHENNSM"/>
<dbReference type="GO" id="GO:0005886">
    <property type="term" value="C:plasma membrane"/>
    <property type="evidence" value="ECO:0000318"/>
    <property type="project" value="GO_Central"/>
</dbReference>
<dbReference type="CDD" id="cd07302">
    <property type="entry name" value="CHD"/>
    <property type="match status" value="1"/>
</dbReference>
<evidence type="ECO:0000256" key="5">
    <source>
        <dbReference type="ARBA" id="ARBA00022723"/>
    </source>
</evidence>
<dbReference type="AlphaFoldDB" id="E9GT35"/>
<evidence type="ECO:0000256" key="7">
    <source>
        <dbReference type="ARBA" id="ARBA00022840"/>
    </source>
</evidence>
<feature type="transmembrane region" description="Helical" evidence="13">
    <location>
        <begin position="232"/>
        <end position="251"/>
    </location>
</feature>
<dbReference type="FunCoup" id="E9GT35">
    <property type="interactions" value="64"/>
</dbReference>
<evidence type="ECO:0000256" key="13">
    <source>
        <dbReference type="SAM" id="Phobius"/>
    </source>
</evidence>
<feature type="region of interest" description="Disordered" evidence="12">
    <location>
        <begin position="753"/>
        <end position="772"/>
    </location>
</feature>
<feature type="transmembrane region" description="Helical" evidence="13">
    <location>
        <begin position="944"/>
        <end position="965"/>
    </location>
</feature>
<keyword evidence="8" id="KW-0460">Magnesium</keyword>
<name>E9GT35_DAPPU</name>
<evidence type="ECO:0000256" key="1">
    <source>
        <dbReference type="ARBA" id="ARBA00001593"/>
    </source>
</evidence>
<dbReference type="InterPro" id="IPR032628">
    <property type="entry name" value="AC_N"/>
</dbReference>
<dbReference type="GO" id="GO:0004016">
    <property type="term" value="F:adenylate cyclase activity"/>
    <property type="evidence" value="ECO:0000318"/>
    <property type="project" value="GO_Central"/>
</dbReference>
<feature type="transmembrane region" description="Helical" evidence="13">
    <location>
        <begin position="1016"/>
        <end position="1034"/>
    </location>
</feature>
<feature type="transmembrane region" description="Helical" evidence="13">
    <location>
        <begin position="205"/>
        <end position="225"/>
    </location>
</feature>
<evidence type="ECO:0000256" key="8">
    <source>
        <dbReference type="ARBA" id="ARBA00022842"/>
    </source>
</evidence>
<evidence type="ECO:0000313" key="16">
    <source>
        <dbReference type="Proteomes" id="UP000000305"/>
    </source>
</evidence>
<dbReference type="Proteomes" id="UP000000305">
    <property type="component" value="Unassembled WGS sequence"/>
</dbReference>
<evidence type="ECO:0000256" key="12">
    <source>
        <dbReference type="SAM" id="MobiDB-lite"/>
    </source>
</evidence>
<dbReference type="HOGENOM" id="CLU_001072_2_5_1"/>
<dbReference type="SMART" id="SM00044">
    <property type="entry name" value="CYCc"/>
    <property type="match status" value="1"/>
</dbReference>
<evidence type="ECO:0000313" key="15">
    <source>
        <dbReference type="EMBL" id="EFX77300.1"/>
    </source>
</evidence>
<dbReference type="SUPFAM" id="SSF55073">
    <property type="entry name" value="Nucleotide cyclase"/>
    <property type="match status" value="1"/>
</dbReference>
<protein>
    <recommendedName>
        <fullName evidence="3">adenylate cyclase</fullName>
        <ecNumber evidence="3">4.6.1.1</ecNumber>
    </recommendedName>
</protein>
<proteinExistence type="predicted"/>
<dbReference type="KEGG" id="dpx:DAPPUDRAFT_247897"/>
<feature type="transmembrane region" description="Helical" evidence="13">
    <location>
        <begin position="294"/>
        <end position="315"/>
    </location>
</feature>
<evidence type="ECO:0000256" key="10">
    <source>
        <dbReference type="ARBA" id="ARBA00023136"/>
    </source>
</evidence>
<dbReference type="PROSITE" id="PS50125">
    <property type="entry name" value="GUANYLATE_CYCLASE_2"/>
    <property type="match status" value="1"/>
</dbReference>
<feature type="transmembrane region" description="Helical" evidence="13">
    <location>
        <begin position="327"/>
        <end position="351"/>
    </location>
</feature>
<dbReference type="InterPro" id="IPR029787">
    <property type="entry name" value="Nucleotide_cyclase"/>
</dbReference>
<feature type="transmembrane region" description="Helical" evidence="13">
    <location>
        <begin position="1041"/>
        <end position="1058"/>
    </location>
</feature>
<feature type="transmembrane region" description="Helical" evidence="13">
    <location>
        <begin position="897"/>
        <end position="923"/>
    </location>
</feature>
<evidence type="ECO:0000256" key="11">
    <source>
        <dbReference type="ARBA" id="ARBA00023239"/>
    </source>
</evidence>
<dbReference type="OrthoDB" id="60033at2759"/>
<feature type="region of interest" description="Disordered" evidence="12">
    <location>
        <begin position="778"/>
        <end position="806"/>
    </location>
</feature>
<dbReference type="GO" id="GO:0006171">
    <property type="term" value="P:cAMP biosynthetic process"/>
    <property type="evidence" value="ECO:0000318"/>
    <property type="project" value="GO_Central"/>
</dbReference>
<feature type="compositionally biased region" description="Polar residues" evidence="12">
    <location>
        <begin position="678"/>
        <end position="688"/>
    </location>
</feature>
<keyword evidence="10 13" id="KW-0472">Membrane</keyword>
<evidence type="ECO:0000259" key="14">
    <source>
        <dbReference type="PROSITE" id="PS50125"/>
    </source>
</evidence>
<dbReference type="InterPro" id="IPR001054">
    <property type="entry name" value="A/G_cyclase"/>
</dbReference>
<dbReference type="Gene3D" id="3.30.70.1230">
    <property type="entry name" value="Nucleotide cyclase"/>
    <property type="match status" value="2"/>
</dbReference>
<accession>E9GT35</accession>
<evidence type="ECO:0000256" key="3">
    <source>
        <dbReference type="ARBA" id="ARBA00012201"/>
    </source>
</evidence>
<dbReference type="eggNOG" id="KOG3619">
    <property type="taxonomic scope" value="Eukaryota"/>
</dbReference>
<feature type="compositionally biased region" description="Low complexity" evidence="12">
    <location>
        <begin position="175"/>
        <end position="189"/>
    </location>
</feature>
<feature type="compositionally biased region" description="Low complexity" evidence="12">
    <location>
        <begin position="757"/>
        <end position="769"/>
    </location>
</feature>
<feature type="domain" description="Guanylate cyclase" evidence="14">
    <location>
        <begin position="456"/>
        <end position="583"/>
    </location>
</feature>
<dbReference type="Pfam" id="PF16214">
    <property type="entry name" value="AC_N"/>
    <property type="match status" value="1"/>
</dbReference>
<dbReference type="EMBL" id="GL732563">
    <property type="protein sequence ID" value="EFX77300.1"/>
    <property type="molecule type" value="Genomic_DNA"/>
</dbReference>
<dbReference type="GO" id="GO:0046872">
    <property type="term" value="F:metal ion binding"/>
    <property type="evidence" value="ECO:0007669"/>
    <property type="project" value="UniProtKB-KW"/>
</dbReference>
<dbReference type="STRING" id="6669.E9GT35"/>
<comment type="subcellular location">
    <subcellularLocation>
        <location evidence="2">Membrane</location>
        <topology evidence="2">Multi-pass membrane protein</topology>
    </subcellularLocation>
</comment>
<keyword evidence="16" id="KW-1185">Reference proteome</keyword>
<keyword evidence="5" id="KW-0479">Metal-binding</keyword>
<keyword evidence="9 13" id="KW-1133">Transmembrane helix</keyword>
<feature type="region of interest" description="Disordered" evidence="12">
    <location>
        <begin position="667"/>
        <end position="696"/>
    </location>
</feature>
<dbReference type="PANTHER" id="PTHR45627">
    <property type="entry name" value="ADENYLATE CYCLASE TYPE 1"/>
    <property type="match status" value="1"/>
</dbReference>
<feature type="transmembrane region" description="Helical" evidence="13">
    <location>
        <begin position="1078"/>
        <end position="1097"/>
    </location>
</feature>
<sequence>MEFQDLSFVFVHECDSSSSSRQHIDGRRNLDTEEDDGIKWNFIDRRRTVLHISVDGQVSASSSSRCSVTLERATSTAARFQRSGGGAVVYGGLYLPSLQNGLSGRFENQPLESAYQRYSHRQRQKSFIVVNGVDVALKIIAVVLISIHYYSGSGASVSIQQSPDCFSAADDSPASLNSSSDCPDRSSSPGVTSHHTHGVYPTETVTWTSCLILVNILLCLLASCWKCFANNYLHWAALATWLLMNLQGLGFDDIGGRGNQSGIQSSELTTHMVWYILFIIFAAYAMLPLPLLWSVSAAGATVIIHLTSFFVVHSVRISSNPSPWEDWYCIAMSGGADLVLYAAMNFAGLYAKYLTDRAGRKAFLETRRSHEMRCKAEKENDKQEKLLLSVLPRFVVMEMIRDFAGEEDTEKSGGNGNATAVGSKLVSTPIVSADAPTSAPIPQFHKIYLHRYENVSILFADIKGFTELASQCSAQELVRVLNDLFGKFDRLAEENHCLRIKLLGDCYYCVSGLPEARSNHANCCVETGLDMICAIQFVRQKTQVDLNMRIGIHSGSVLCGVLGVYKWQFDVWSFDVTMANHMESGGIPGRVHISKATLDNLADTYDVEPGYGDTRDAYLKEHKMETFLIVKKKRIKKISKDEQYGRSSTDRVGCCRTRMLEAWIEEEEEDNPIKRKASQASNNVTASARPSLGGVSVGAISSPDTSVLINDSADWSPEIPFENLDICGLDDDDVDGQTSFTKSFDLADQESHQLKVSNASSTHPSSTSALPNLLSDEALRGECTPSPPSSIRRGQQESPCNRGGSRRVRIAAPEAALLNLQEEVDQLMDLSIEIDSNKKIRNEHVHPVTLQFLRPDMESNFSNMREDVFKSNAFCVFIIWILLACSLVIVMPKTIGLWVTLGVATIMLASALILAVAEEMPWLPDCWIRHASKELARKRTLRNLYICFVVGIVFITTVVNMVLFADYITHLESSDGQYYLENSQNCSQQGNLTNITSDSNANHPPAVVASCLLPQYHMYTWVLAMVCLASFLKLNYMMKSAILLVMVTVYTILMTAAYPQVFDEIQGNCGRYVVDKWSMLVLIFLFFYVVGYHSRLVEVTSRLDFLWKQQAAKELTDISETRTYNTQLLKNILPDHVATYFLAAESSERRADELYSQAKDGVGVMFASIPNFTEFYSEDVNKGMECIRLLNEIIVRELWKRNGTT</sequence>
<dbReference type="EC" id="4.6.1.1" evidence="3"/>
<organism evidence="15 16">
    <name type="scientific">Daphnia pulex</name>
    <name type="common">Water flea</name>
    <dbReference type="NCBI Taxonomy" id="6669"/>
    <lineage>
        <taxon>Eukaryota</taxon>
        <taxon>Metazoa</taxon>
        <taxon>Ecdysozoa</taxon>
        <taxon>Arthropoda</taxon>
        <taxon>Crustacea</taxon>
        <taxon>Branchiopoda</taxon>
        <taxon>Diplostraca</taxon>
        <taxon>Cladocera</taxon>
        <taxon>Anomopoda</taxon>
        <taxon>Daphniidae</taxon>
        <taxon>Daphnia</taxon>
    </lineage>
</organism>
<feature type="transmembrane region" description="Helical" evidence="13">
    <location>
        <begin position="873"/>
        <end position="891"/>
    </location>
</feature>
<dbReference type="Pfam" id="PF00211">
    <property type="entry name" value="Guanylate_cyc"/>
    <property type="match status" value="2"/>
</dbReference>
<gene>
    <name evidence="15" type="primary">Adcy6</name>
    <name evidence="15" type="ORF">DAPPUDRAFT_247897</name>
</gene>
<keyword evidence="11" id="KW-0456">Lyase</keyword>
<dbReference type="GO" id="GO:0035556">
    <property type="term" value="P:intracellular signal transduction"/>
    <property type="evidence" value="ECO:0007669"/>
    <property type="project" value="InterPro"/>
</dbReference>
<keyword evidence="4 13" id="KW-0812">Transmembrane</keyword>
<evidence type="ECO:0000256" key="4">
    <source>
        <dbReference type="ARBA" id="ARBA00022692"/>
    </source>
</evidence>
<comment type="catalytic activity">
    <reaction evidence="1">
        <text>ATP = 3',5'-cyclic AMP + diphosphate</text>
        <dbReference type="Rhea" id="RHEA:15389"/>
        <dbReference type="ChEBI" id="CHEBI:30616"/>
        <dbReference type="ChEBI" id="CHEBI:33019"/>
        <dbReference type="ChEBI" id="CHEBI:58165"/>
        <dbReference type="EC" id="4.6.1.1"/>
    </reaction>
</comment>
<dbReference type="Pfam" id="PF06327">
    <property type="entry name" value="Adcy_cons_dom"/>
    <property type="match status" value="1"/>
</dbReference>
<feature type="transmembrane region" description="Helical" evidence="13">
    <location>
        <begin position="127"/>
        <end position="150"/>
    </location>
</feature>
<evidence type="ECO:0000256" key="2">
    <source>
        <dbReference type="ARBA" id="ARBA00004141"/>
    </source>
</evidence>
<keyword evidence="7" id="KW-0067">ATP-binding</keyword>
<dbReference type="GO" id="GO:0007189">
    <property type="term" value="P:adenylate cyclase-activating G protein-coupled receptor signaling pathway"/>
    <property type="evidence" value="ECO:0000318"/>
    <property type="project" value="GO_Central"/>
</dbReference>
<feature type="transmembrane region" description="Helical" evidence="13">
    <location>
        <begin position="271"/>
        <end position="287"/>
    </location>
</feature>
<reference evidence="15 16" key="1">
    <citation type="journal article" date="2011" name="Science">
        <title>The ecoresponsive genome of Daphnia pulex.</title>
        <authorList>
            <person name="Colbourne J.K."/>
            <person name="Pfrender M.E."/>
            <person name="Gilbert D."/>
            <person name="Thomas W.K."/>
            <person name="Tucker A."/>
            <person name="Oakley T.H."/>
            <person name="Tokishita S."/>
            <person name="Aerts A."/>
            <person name="Arnold G.J."/>
            <person name="Basu M.K."/>
            <person name="Bauer D.J."/>
            <person name="Caceres C.E."/>
            <person name="Carmel L."/>
            <person name="Casola C."/>
            <person name="Choi J.H."/>
            <person name="Detter J.C."/>
            <person name="Dong Q."/>
            <person name="Dusheyko S."/>
            <person name="Eads B.D."/>
            <person name="Frohlich T."/>
            <person name="Geiler-Samerotte K.A."/>
            <person name="Gerlach D."/>
            <person name="Hatcher P."/>
            <person name="Jogdeo S."/>
            <person name="Krijgsveld J."/>
            <person name="Kriventseva E.V."/>
            <person name="Kultz D."/>
            <person name="Laforsch C."/>
            <person name="Lindquist E."/>
            <person name="Lopez J."/>
            <person name="Manak J.R."/>
            <person name="Muller J."/>
            <person name="Pangilinan J."/>
            <person name="Patwardhan R.P."/>
            <person name="Pitluck S."/>
            <person name="Pritham E.J."/>
            <person name="Rechtsteiner A."/>
            <person name="Rho M."/>
            <person name="Rogozin I.B."/>
            <person name="Sakarya O."/>
            <person name="Salamov A."/>
            <person name="Schaack S."/>
            <person name="Shapiro H."/>
            <person name="Shiga Y."/>
            <person name="Skalitzky C."/>
            <person name="Smith Z."/>
            <person name="Souvorov A."/>
            <person name="Sung W."/>
            <person name="Tang Z."/>
            <person name="Tsuchiya D."/>
            <person name="Tu H."/>
            <person name="Vos H."/>
            <person name="Wang M."/>
            <person name="Wolf Y.I."/>
            <person name="Yamagata H."/>
            <person name="Yamada T."/>
            <person name="Ye Y."/>
            <person name="Shaw J.R."/>
            <person name="Andrews J."/>
            <person name="Crease T.J."/>
            <person name="Tang H."/>
            <person name="Lucas S.M."/>
            <person name="Robertson H.M."/>
            <person name="Bork P."/>
            <person name="Koonin E.V."/>
            <person name="Zdobnov E.M."/>
            <person name="Grigoriev I.V."/>
            <person name="Lynch M."/>
            <person name="Boore J.L."/>
        </authorList>
    </citation>
    <scope>NUCLEOTIDE SEQUENCE [LARGE SCALE GENOMIC DNA]</scope>
</reference>
<keyword evidence="6" id="KW-0547">Nucleotide-binding</keyword>
<dbReference type="InParanoid" id="E9GT35"/>
<dbReference type="PANTHER" id="PTHR45627:SF1">
    <property type="entry name" value="ADENYLATE CYCLASE TYPE 8"/>
    <property type="match status" value="1"/>
</dbReference>
<dbReference type="FunFam" id="3.30.70.1230:FF:000040">
    <property type="entry name" value="Ca(2+)/calmodulin-responsive adenylate cyclase"/>
    <property type="match status" value="1"/>
</dbReference>